<accession>A0A5J9WF98</accession>
<name>A0A5J9WF98_9POAL</name>
<proteinExistence type="predicted"/>
<protein>
    <recommendedName>
        <fullName evidence="3">NAC domain-containing protein</fullName>
    </recommendedName>
</protein>
<gene>
    <name evidence="1" type="ORF">EJB05_06183</name>
</gene>
<organism evidence="1 2">
    <name type="scientific">Eragrostis curvula</name>
    <name type="common">weeping love grass</name>
    <dbReference type="NCBI Taxonomy" id="38414"/>
    <lineage>
        <taxon>Eukaryota</taxon>
        <taxon>Viridiplantae</taxon>
        <taxon>Streptophyta</taxon>
        <taxon>Embryophyta</taxon>
        <taxon>Tracheophyta</taxon>
        <taxon>Spermatophyta</taxon>
        <taxon>Magnoliopsida</taxon>
        <taxon>Liliopsida</taxon>
        <taxon>Poales</taxon>
        <taxon>Poaceae</taxon>
        <taxon>PACMAD clade</taxon>
        <taxon>Chloridoideae</taxon>
        <taxon>Eragrostideae</taxon>
        <taxon>Eragrostidinae</taxon>
        <taxon>Eragrostis</taxon>
    </lineage>
</organism>
<dbReference type="Gramene" id="TVU46636">
    <property type="protein sequence ID" value="TVU46636"/>
    <property type="gene ID" value="EJB05_06183"/>
</dbReference>
<comment type="caution">
    <text evidence="1">The sequence shown here is derived from an EMBL/GenBank/DDBJ whole genome shotgun (WGS) entry which is preliminary data.</text>
</comment>
<dbReference type="AlphaFoldDB" id="A0A5J9WF98"/>
<sequence>MEARRFGFGDELPAAFKFDPTDSDINVRTGRVVPPGEDGGVGGKWQGQRAQEGDLVLVRGGDGGGDQIELRYKRYNLSYCRDGEDKTSGWVMREYQIIDPPLLPVLARVKIADAGKIKKDRRQQQKEAAADAQVRIEQPGPCGNDYIVSDRAPGYAGMASDGEGTKVVVDQSDDGGVLVGEPTVSFSELLGAGVGDCFFEDNSISYFTGTNMSYGFNQGAGASNDIFGCRSDNYHCYSDGQVY</sequence>
<reference evidence="1 2" key="1">
    <citation type="journal article" date="2019" name="Sci. Rep.">
        <title>A high-quality genome of Eragrostis curvula grass provides insights into Poaceae evolution and supports new strategies to enhance forage quality.</title>
        <authorList>
            <person name="Carballo J."/>
            <person name="Santos B.A.C.M."/>
            <person name="Zappacosta D."/>
            <person name="Garbus I."/>
            <person name="Selva J.P."/>
            <person name="Gallo C.A."/>
            <person name="Diaz A."/>
            <person name="Albertini E."/>
            <person name="Caccamo M."/>
            <person name="Echenique V."/>
        </authorList>
    </citation>
    <scope>NUCLEOTIDE SEQUENCE [LARGE SCALE GENOMIC DNA]</scope>
    <source>
        <strain evidence="2">cv. Victoria</strain>
        <tissue evidence="1">Leaf</tissue>
    </source>
</reference>
<evidence type="ECO:0000313" key="1">
    <source>
        <dbReference type="EMBL" id="TVU46636.1"/>
    </source>
</evidence>
<dbReference type="Proteomes" id="UP000324897">
    <property type="component" value="Chromosome 5"/>
</dbReference>
<keyword evidence="2" id="KW-1185">Reference proteome</keyword>
<feature type="non-terminal residue" evidence="1">
    <location>
        <position position="1"/>
    </location>
</feature>
<evidence type="ECO:0000313" key="2">
    <source>
        <dbReference type="Proteomes" id="UP000324897"/>
    </source>
</evidence>
<dbReference type="EMBL" id="RWGY01000004">
    <property type="protein sequence ID" value="TVU46636.1"/>
    <property type="molecule type" value="Genomic_DNA"/>
</dbReference>
<evidence type="ECO:0008006" key="3">
    <source>
        <dbReference type="Google" id="ProtNLM"/>
    </source>
</evidence>
<dbReference type="OrthoDB" id="694530at2759"/>